<feature type="transmembrane region" description="Helical" evidence="1">
    <location>
        <begin position="12"/>
        <end position="32"/>
    </location>
</feature>
<evidence type="ECO:0000313" key="2">
    <source>
        <dbReference type="EMBL" id="VDL71083.1"/>
    </source>
</evidence>
<reference evidence="2 3" key="2">
    <citation type="submission" date="2018-11" db="EMBL/GenBank/DDBJ databases">
        <authorList>
            <consortium name="Pathogen Informatics"/>
        </authorList>
    </citation>
    <scope>NUCLEOTIDE SEQUENCE [LARGE SCALE GENOMIC DNA]</scope>
</reference>
<dbReference type="PANTHER" id="PTHR11161:SF0">
    <property type="entry name" value="O-ACYLTRANSFERASE LIKE PROTEIN"/>
    <property type="match status" value="1"/>
</dbReference>
<proteinExistence type="predicted"/>
<keyword evidence="3" id="KW-1185">Reference proteome</keyword>
<dbReference type="AlphaFoldDB" id="A0A0N4XX24"/>
<keyword evidence="1" id="KW-0472">Membrane</keyword>
<protein>
    <submittedName>
        <fullName evidence="4">PhoLip_ATPase_C domain-containing protein</fullName>
    </submittedName>
</protein>
<keyword evidence="1" id="KW-0812">Transmembrane</keyword>
<accession>A0A0N4XX24</accession>
<dbReference type="Proteomes" id="UP000271162">
    <property type="component" value="Unassembled WGS sequence"/>
</dbReference>
<dbReference type="WBParaSite" id="NBR_0000749301-mRNA-1">
    <property type="protein sequence ID" value="NBR_0000749301-mRNA-1"/>
    <property type="gene ID" value="NBR_0000749301"/>
</dbReference>
<evidence type="ECO:0000256" key="1">
    <source>
        <dbReference type="SAM" id="Phobius"/>
    </source>
</evidence>
<reference evidence="4" key="1">
    <citation type="submission" date="2017-02" db="UniProtKB">
        <authorList>
            <consortium name="WormBaseParasite"/>
        </authorList>
    </citation>
    <scope>IDENTIFICATION</scope>
</reference>
<evidence type="ECO:0000313" key="3">
    <source>
        <dbReference type="Proteomes" id="UP000271162"/>
    </source>
</evidence>
<feature type="transmembrane region" description="Helical" evidence="1">
    <location>
        <begin position="52"/>
        <end position="71"/>
    </location>
</feature>
<organism evidence="4">
    <name type="scientific">Nippostrongylus brasiliensis</name>
    <name type="common">Rat hookworm</name>
    <dbReference type="NCBI Taxonomy" id="27835"/>
    <lineage>
        <taxon>Eukaryota</taxon>
        <taxon>Metazoa</taxon>
        <taxon>Ecdysozoa</taxon>
        <taxon>Nematoda</taxon>
        <taxon>Chromadorea</taxon>
        <taxon>Rhabditida</taxon>
        <taxon>Rhabditina</taxon>
        <taxon>Rhabditomorpha</taxon>
        <taxon>Strongyloidea</taxon>
        <taxon>Heligmosomidae</taxon>
        <taxon>Nippostrongylus</taxon>
    </lineage>
</organism>
<dbReference type="InterPro" id="IPR052728">
    <property type="entry name" value="O2_lipid_transport_reg"/>
</dbReference>
<evidence type="ECO:0000313" key="4">
    <source>
        <dbReference type="WBParaSite" id="NBR_0000749301-mRNA-1"/>
    </source>
</evidence>
<gene>
    <name evidence="2" type="ORF">NBR_LOCUS7494</name>
</gene>
<name>A0A0N4XX24_NIPBR</name>
<dbReference type="PANTHER" id="PTHR11161">
    <property type="entry name" value="O-ACYLTRANSFERASE"/>
    <property type="match status" value="1"/>
</dbReference>
<sequence length="107" mass="12238">MNTFMTWPGWLPFSRLCYSAFLVHMIVIMTMMSINNGPIVFSGVLNSILADYVTMTVLTFLLALIEMLLFVDRYEEICRKGQEKSVKTAVDFKGDNENLDEKSMTPL</sequence>
<keyword evidence="1" id="KW-1133">Transmembrane helix</keyword>
<dbReference type="EMBL" id="UYSL01019894">
    <property type="protein sequence ID" value="VDL71083.1"/>
    <property type="molecule type" value="Genomic_DNA"/>
</dbReference>